<feature type="transmembrane region" description="Helical" evidence="1">
    <location>
        <begin position="33"/>
        <end position="58"/>
    </location>
</feature>
<evidence type="ECO:0000313" key="2">
    <source>
        <dbReference type="EMBL" id="KAL3773227.1"/>
    </source>
</evidence>
<feature type="transmembrane region" description="Helical" evidence="1">
    <location>
        <begin position="120"/>
        <end position="146"/>
    </location>
</feature>
<name>A0ABD3NEM1_9STRA</name>
<accession>A0ABD3NEM1</accession>
<keyword evidence="3" id="KW-1185">Reference proteome</keyword>
<dbReference type="EMBL" id="JALLAZ020001543">
    <property type="protein sequence ID" value="KAL3773227.1"/>
    <property type="molecule type" value="Genomic_DNA"/>
</dbReference>
<evidence type="ECO:0008006" key="4">
    <source>
        <dbReference type="Google" id="ProtNLM"/>
    </source>
</evidence>
<evidence type="ECO:0000256" key="1">
    <source>
        <dbReference type="SAM" id="Phobius"/>
    </source>
</evidence>
<protein>
    <recommendedName>
        <fullName evidence="4">Transmembrane protein 242</fullName>
    </recommendedName>
</protein>
<organism evidence="2 3">
    <name type="scientific">Stephanodiscus triporus</name>
    <dbReference type="NCBI Taxonomy" id="2934178"/>
    <lineage>
        <taxon>Eukaryota</taxon>
        <taxon>Sar</taxon>
        <taxon>Stramenopiles</taxon>
        <taxon>Ochrophyta</taxon>
        <taxon>Bacillariophyta</taxon>
        <taxon>Coscinodiscophyceae</taxon>
        <taxon>Thalassiosirophycidae</taxon>
        <taxon>Stephanodiscales</taxon>
        <taxon>Stephanodiscaceae</taxon>
        <taxon>Stephanodiscus</taxon>
    </lineage>
</organism>
<comment type="caution">
    <text evidence="2">The sequence shown here is derived from an EMBL/GenBank/DDBJ whole genome shotgun (WGS) entry which is preliminary data.</text>
</comment>
<proteinExistence type="predicted"/>
<gene>
    <name evidence="2" type="ORF">ACHAW5_008148</name>
</gene>
<evidence type="ECO:0000313" key="3">
    <source>
        <dbReference type="Proteomes" id="UP001530315"/>
    </source>
</evidence>
<dbReference type="Proteomes" id="UP001530315">
    <property type="component" value="Unassembled WGS sequence"/>
</dbReference>
<keyword evidence="1" id="KW-0472">Membrane</keyword>
<dbReference type="AlphaFoldDB" id="A0ABD3NEM1"/>
<keyword evidence="1" id="KW-1133">Transmembrane helix</keyword>
<keyword evidence="1" id="KW-0812">Transmembrane</keyword>
<sequence length="228" mass="24705">MNEEQHHLQPDDQFHGAAASAATAAHPQPQQSFITWLTPGSALLLSSFPLGLGAYIGYRRTLHESPSPPSPTSPSSSGGLCGGRGNSVLGQMIHPEVKHVIQSVSPSSTRVVSSTPPPILAARALVIGSLISISATSLLISGIFLASGCRSLDELISTWRSWAPKKLRAFENSLEYYVGIQVGKERRSSKFEYEQAIKGMTEEEELEYVRNKYGGDLQWEAEGDEPNK</sequence>
<reference evidence="2 3" key="1">
    <citation type="submission" date="2024-10" db="EMBL/GenBank/DDBJ databases">
        <title>Updated reference genomes for cyclostephanoid diatoms.</title>
        <authorList>
            <person name="Roberts W.R."/>
            <person name="Alverson A.J."/>
        </authorList>
    </citation>
    <scope>NUCLEOTIDE SEQUENCE [LARGE SCALE GENOMIC DNA]</scope>
    <source>
        <strain evidence="2 3">AJA276-08</strain>
    </source>
</reference>